<keyword evidence="2" id="KW-0547">Nucleotide-binding</keyword>
<comment type="caution">
    <text evidence="7">The sequence shown here is derived from an EMBL/GenBank/DDBJ whole genome shotgun (WGS) entry which is preliminary data.</text>
</comment>
<dbReference type="OrthoDB" id="9806726at2"/>
<comment type="function">
    <text evidence="5">Part of the ABC transporter complex HmuTUV involved in hemin import. Responsible for energy coupling to the transport system.</text>
</comment>
<dbReference type="SUPFAM" id="SSF52540">
    <property type="entry name" value="P-loop containing nucleoside triphosphate hydrolases"/>
    <property type="match status" value="1"/>
</dbReference>
<dbReference type="InterPro" id="IPR003439">
    <property type="entry name" value="ABC_transporter-like_ATP-bd"/>
</dbReference>
<evidence type="ECO:0000259" key="6">
    <source>
        <dbReference type="PROSITE" id="PS50893"/>
    </source>
</evidence>
<dbReference type="InterPro" id="IPR010413">
    <property type="entry name" value="HutX-like"/>
</dbReference>
<dbReference type="PANTHER" id="PTHR42794:SF1">
    <property type="entry name" value="HEMIN IMPORT ATP-BINDING PROTEIN HMUV"/>
    <property type="match status" value="1"/>
</dbReference>
<keyword evidence="4" id="KW-1278">Translocase</keyword>
<dbReference type="GO" id="GO:0005524">
    <property type="term" value="F:ATP binding"/>
    <property type="evidence" value="ECO:0007669"/>
    <property type="project" value="UniProtKB-KW"/>
</dbReference>
<dbReference type="InterPro" id="IPR017871">
    <property type="entry name" value="ABC_transporter-like_CS"/>
</dbReference>
<dbReference type="Pfam" id="PF00005">
    <property type="entry name" value="ABC_tran"/>
    <property type="match status" value="1"/>
</dbReference>
<dbReference type="EMBL" id="SUKA01000005">
    <property type="protein sequence ID" value="TJY63936.1"/>
    <property type="molecule type" value="Genomic_DNA"/>
</dbReference>
<keyword evidence="1" id="KW-0813">Transport</keyword>
<evidence type="ECO:0000256" key="5">
    <source>
        <dbReference type="ARBA" id="ARBA00037066"/>
    </source>
</evidence>
<dbReference type="FunFam" id="3.40.50.300:FF:000134">
    <property type="entry name" value="Iron-enterobactin ABC transporter ATP-binding protein"/>
    <property type="match status" value="1"/>
</dbReference>
<dbReference type="InterPro" id="IPR027417">
    <property type="entry name" value="P-loop_NTPase"/>
</dbReference>
<dbReference type="Proteomes" id="UP000309872">
    <property type="component" value="Unassembled WGS sequence"/>
</dbReference>
<dbReference type="RefSeq" id="WP_136821927.1">
    <property type="nucleotide sequence ID" value="NZ_BMJX01000005.1"/>
</dbReference>
<dbReference type="PANTHER" id="PTHR42794">
    <property type="entry name" value="HEMIN IMPORT ATP-BINDING PROTEIN HMUV"/>
    <property type="match status" value="1"/>
</dbReference>
<evidence type="ECO:0000256" key="1">
    <source>
        <dbReference type="ARBA" id="ARBA00022448"/>
    </source>
</evidence>
<gene>
    <name evidence="7" type="ORF">FAZ19_16900</name>
</gene>
<accession>A0A4U0GY05</accession>
<sequence>MLRVEKITYEVKGRKLLKDVSFQLRKGEVLALLGANGAGKSSLMRLLCGDTVPTEGQVSLMGKPLQQYSPMELAKKRAMLAQHNNMSMAFKVGEIVQMGRYPHYRSIPSIHDQEIVDEVMDVCGVSLFTDRSYLSLSGGEQQRVQLARVLVQIWDNPDSLLLLDEPVSALDLQFQQQVLALTKALSRKGFMVVVVLHDINLAALYSDRILMLKNGRKWCEGTPIEVMEKQNIYTVFSVQADVSIDTKTLQPIVKLEELLLDADQFNTKLPQIRKKDKVIDGYIKNYKSDPLYRLDEESMEMGLSELGLLRLAYPQHVSLLIPDFVALLTEFAKLGTVYSIAYNKAGYMEMKGVYTLPISDQNRQVWIVQNEAYRMSLDMTTWSAGVAVFNEWGQSFQFFDHKGLLLHKVVLIEGTSNKEEYDGLLARYKSPDQDALQKDAATLLPTSPSIVPLCMGRSIALPLWKSIVAQSFAQKTRASCSLINAEGIYTYEGQIMSLVDQGERYQIIYPDCTITLDKLQGLRIVLEINEKDTDGATFSLCDENNRVAMQFQIERGLLSHPSCSNFVLESQTEQLKKSIQI</sequence>
<dbReference type="PROSITE" id="PS50893">
    <property type="entry name" value="ABC_TRANSPORTER_2"/>
    <property type="match status" value="1"/>
</dbReference>
<organism evidence="7 8">
    <name type="scientific">Sphingobacterium alkalisoli</name>
    <dbReference type="NCBI Taxonomy" id="1874115"/>
    <lineage>
        <taxon>Bacteria</taxon>
        <taxon>Pseudomonadati</taxon>
        <taxon>Bacteroidota</taxon>
        <taxon>Sphingobacteriia</taxon>
        <taxon>Sphingobacteriales</taxon>
        <taxon>Sphingobacteriaceae</taxon>
        <taxon>Sphingobacterium</taxon>
    </lineage>
</organism>
<dbReference type="GO" id="GO:0016887">
    <property type="term" value="F:ATP hydrolysis activity"/>
    <property type="evidence" value="ECO:0007669"/>
    <property type="project" value="InterPro"/>
</dbReference>
<keyword evidence="8" id="KW-1185">Reference proteome</keyword>
<evidence type="ECO:0000256" key="3">
    <source>
        <dbReference type="ARBA" id="ARBA00022840"/>
    </source>
</evidence>
<dbReference type="InterPro" id="IPR003593">
    <property type="entry name" value="AAA+_ATPase"/>
</dbReference>
<proteinExistence type="predicted"/>
<evidence type="ECO:0000256" key="4">
    <source>
        <dbReference type="ARBA" id="ARBA00022967"/>
    </source>
</evidence>
<feature type="domain" description="ABC transporter" evidence="6">
    <location>
        <begin position="2"/>
        <end position="239"/>
    </location>
</feature>
<name>A0A4U0GY05_9SPHI</name>
<dbReference type="SMART" id="SM00382">
    <property type="entry name" value="AAA"/>
    <property type="match status" value="1"/>
</dbReference>
<dbReference type="PROSITE" id="PS00211">
    <property type="entry name" value="ABC_TRANSPORTER_1"/>
    <property type="match status" value="1"/>
</dbReference>
<keyword evidence="3 7" id="KW-0067">ATP-binding</keyword>
<dbReference type="Gene3D" id="3.40.1570.10">
    <property type="entry name" value="HemS/ChuS/ChuX like domains"/>
    <property type="match status" value="1"/>
</dbReference>
<evidence type="ECO:0000313" key="8">
    <source>
        <dbReference type="Proteomes" id="UP000309872"/>
    </source>
</evidence>
<dbReference type="AlphaFoldDB" id="A0A4U0GY05"/>
<evidence type="ECO:0000313" key="7">
    <source>
        <dbReference type="EMBL" id="TJY63936.1"/>
    </source>
</evidence>
<dbReference type="NCBIfam" id="NF010068">
    <property type="entry name" value="PRK13548.1"/>
    <property type="match status" value="1"/>
</dbReference>
<dbReference type="Pfam" id="PF06228">
    <property type="entry name" value="ChuX_HutX"/>
    <property type="match status" value="1"/>
</dbReference>
<dbReference type="SUPFAM" id="SSF144064">
    <property type="entry name" value="Heme iron utilization protein-like"/>
    <property type="match status" value="1"/>
</dbReference>
<protein>
    <submittedName>
        <fullName evidence="7">Heme ABC transporter ATP-binding protein</fullName>
    </submittedName>
</protein>
<dbReference type="Gene3D" id="3.40.50.300">
    <property type="entry name" value="P-loop containing nucleotide triphosphate hydrolases"/>
    <property type="match status" value="1"/>
</dbReference>
<dbReference type="InterPro" id="IPR053733">
    <property type="entry name" value="Heme_Transport_Util_sf"/>
</dbReference>
<evidence type="ECO:0000256" key="2">
    <source>
        <dbReference type="ARBA" id="ARBA00022741"/>
    </source>
</evidence>
<dbReference type="CDD" id="cd03214">
    <property type="entry name" value="ABC_Iron-Siderophores_B12_Hemin"/>
    <property type="match status" value="1"/>
</dbReference>
<reference evidence="7 8" key="1">
    <citation type="submission" date="2019-04" db="EMBL/GenBank/DDBJ databases">
        <title>Sphingobacterium olei sp. nov., isolated from oil-contaminated soil.</title>
        <authorList>
            <person name="Liu B."/>
        </authorList>
    </citation>
    <scope>NUCLEOTIDE SEQUENCE [LARGE SCALE GENOMIC DNA]</scope>
    <source>
        <strain evidence="7 8">Y3L14</strain>
    </source>
</reference>